<accession>A0A178IEU7</accession>
<dbReference type="EMBL" id="LRRQ01000127">
    <property type="protein sequence ID" value="OAM88510.1"/>
    <property type="molecule type" value="Genomic_DNA"/>
</dbReference>
<gene>
    <name evidence="1" type="ORF">AW736_16895</name>
</gene>
<evidence type="ECO:0008006" key="3">
    <source>
        <dbReference type="Google" id="ProtNLM"/>
    </source>
</evidence>
<reference evidence="1 2" key="1">
    <citation type="submission" date="2016-01" db="EMBL/GenBank/DDBJ databases">
        <title>High potential of lignocellulose degradation of a new Verrucomicrobia species.</title>
        <authorList>
            <person name="Wang Y."/>
            <person name="Shi Y."/>
            <person name="Qiu Z."/>
            <person name="Liu S."/>
            <person name="Yang H."/>
        </authorList>
    </citation>
    <scope>NUCLEOTIDE SEQUENCE [LARGE SCALE GENOMIC DNA]</scope>
    <source>
        <strain evidence="1 2">TSB47</strain>
    </source>
</reference>
<proteinExistence type="predicted"/>
<dbReference type="Proteomes" id="UP000078486">
    <property type="component" value="Unassembled WGS sequence"/>
</dbReference>
<dbReference type="AlphaFoldDB" id="A0A178IEU7"/>
<dbReference type="Pfam" id="PF04170">
    <property type="entry name" value="NlpE"/>
    <property type="match status" value="1"/>
</dbReference>
<sequence length="150" mass="16272">MVSLDLMPDFSLESWMRNIIILTILAVSSGMGACASKQPVDAAHHSRNSLDWAGVYTGEIPSASGSGINVTLTLRSDSTYTLRYRYAGRLGADFGAAGTFKWDNGNTITLDAKDAPAHYQVGENRLIQLDMKGKIITGMLADSYVLRKQP</sequence>
<keyword evidence="2" id="KW-1185">Reference proteome</keyword>
<protein>
    <recommendedName>
        <fullName evidence="3">Lipocalin-like domain-containing protein</fullName>
    </recommendedName>
</protein>
<comment type="caution">
    <text evidence="1">The sequence shown here is derived from an EMBL/GenBank/DDBJ whole genome shotgun (WGS) entry which is preliminary data.</text>
</comment>
<dbReference type="InterPro" id="IPR007298">
    <property type="entry name" value="Cu-R_lipoprotein_NlpE"/>
</dbReference>
<dbReference type="Gene3D" id="2.40.128.640">
    <property type="match status" value="1"/>
</dbReference>
<dbReference type="STRING" id="1184151.AW736_16895"/>
<organism evidence="1 2">
    <name type="scientific">Termitidicoccus mucosus</name>
    <dbReference type="NCBI Taxonomy" id="1184151"/>
    <lineage>
        <taxon>Bacteria</taxon>
        <taxon>Pseudomonadati</taxon>
        <taxon>Verrucomicrobiota</taxon>
        <taxon>Opitutia</taxon>
        <taxon>Opitutales</taxon>
        <taxon>Opitutaceae</taxon>
        <taxon>Termitidicoccus</taxon>
    </lineage>
</organism>
<evidence type="ECO:0000313" key="2">
    <source>
        <dbReference type="Proteomes" id="UP000078486"/>
    </source>
</evidence>
<evidence type="ECO:0000313" key="1">
    <source>
        <dbReference type="EMBL" id="OAM88510.1"/>
    </source>
</evidence>
<name>A0A178IEU7_9BACT</name>